<dbReference type="Pfam" id="PF00067">
    <property type="entry name" value="p450"/>
    <property type="match status" value="1"/>
</dbReference>
<evidence type="ECO:0000256" key="2">
    <source>
        <dbReference type="ARBA" id="ARBA00022617"/>
    </source>
</evidence>
<reference evidence="5" key="2">
    <citation type="submission" date="2023-05" db="EMBL/GenBank/DDBJ databases">
        <authorList>
            <consortium name="Lawrence Berkeley National Laboratory"/>
            <person name="Steindorff A."/>
            <person name="Hensen N."/>
            <person name="Bonometti L."/>
            <person name="Westerberg I."/>
            <person name="Brannstrom I.O."/>
            <person name="Guillou S."/>
            <person name="Cros-Aarteil S."/>
            <person name="Calhoun S."/>
            <person name="Haridas S."/>
            <person name="Kuo A."/>
            <person name="Mondo S."/>
            <person name="Pangilinan J."/>
            <person name="Riley R."/>
            <person name="Labutti K."/>
            <person name="Andreopoulos B."/>
            <person name="Lipzen A."/>
            <person name="Chen C."/>
            <person name="Yanf M."/>
            <person name="Daum C."/>
            <person name="Ng V."/>
            <person name="Clum A."/>
            <person name="Ohm R."/>
            <person name="Martin F."/>
            <person name="Silar P."/>
            <person name="Natvig D."/>
            <person name="Lalanne C."/>
            <person name="Gautier V."/>
            <person name="Ament-Velasquez S.L."/>
            <person name="Kruys A."/>
            <person name="Hutchinson M.I."/>
            <person name="Powell A.J."/>
            <person name="Barry K."/>
            <person name="Miller A.N."/>
            <person name="Grigoriev I.V."/>
            <person name="Debuchy R."/>
            <person name="Gladieux P."/>
            <person name="Thoren M.H."/>
            <person name="Johannesson H."/>
        </authorList>
    </citation>
    <scope>NUCLEOTIDE SEQUENCE</scope>
    <source>
        <strain evidence="5">PSN293</strain>
    </source>
</reference>
<dbReference type="GO" id="GO:0016705">
    <property type="term" value="F:oxidoreductase activity, acting on paired donors, with incorporation or reduction of molecular oxygen"/>
    <property type="evidence" value="ECO:0007669"/>
    <property type="project" value="InterPro"/>
</dbReference>
<name>A0AAN7B0H9_9PEZI</name>
<keyword evidence="4" id="KW-0408">Iron</keyword>
<dbReference type="GO" id="GO:0008395">
    <property type="term" value="F:steroid hydroxylase activity"/>
    <property type="evidence" value="ECO:0007669"/>
    <property type="project" value="TreeGrafter"/>
</dbReference>
<dbReference type="GO" id="GO:0005506">
    <property type="term" value="F:iron ion binding"/>
    <property type="evidence" value="ECO:0007669"/>
    <property type="project" value="InterPro"/>
</dbReference>
<dbReference type="PANTHER" id="PTHR24304:SF2">
    <property type="entry name" value="24-HYDROXYCHOLESTEROL 7-ALPHA-HYDROXYLASE"/>
    <property type="match status" value="1"/>
</dbReference>
<dbReference type="InterPro" id="IPR001128">
    <property type="entry name" value="Cyt_P450"/>
</dbReference>
<evidence type="ECO:0000256" key="3">
    <source>
        <dbReference type="ARBA" id="ARBA00022723"/>
    </source>
</evidence>
<organism evidence="5 6">
    <name type="scientific">Rhypophila decipiens</name>
    <dbReference type="NCBI Taxonomy" id="261697"/>
    <lineage>
        <taxon>Eukaryota</taxon>
        <taxon>Fungi</taxon>
        <taxon>Dikarya</taxon>
        <taxon>Ascomycota</taxon>
        <taxon>Pezizomycotina</taxon>
        <taxon>Sordariomycetes</taxon>
        <taxon>Sordariomycetidae</taxon>
        <taxon>Sordariales</taxon>
        <taxon>Naviculisporaceae</taxon>
        <taxon>Rhypophila</taxon>
    </lineage>
</organism>
<proteinExistence type="inferred from homology"/>
<dbReference type="SUPFAM" id="SSF48264">
    <property type="entry name" value="Cytochrome P450"/>
    <property type="match status" value="1"/>
</dbReference>
<reference evidence="5" key="1">
    <citation type="journal article" date="2023" name="Mol. Phylogenet. Evol.">
        <title>Genome-scale phylogeny and comparative genomics of the fungal order Sordariales.</title>
        <authorList>
            <person name="Hensen N."/>
            <person name="Bonometti L."/>
            <person name="Westerberg I."/>
            <person name="Brannstrom I.O."/>
            <person name="Guillou S."/>
            <person name="Cros-Aarteil S."/>
            <person name="Calhoun S."/>
            <person name="Haridas S."/>
            <person name="Kuo A."/>
            <person name="Mondo S."/>
            <person name="Pangilinan J."/>
            <person name="Riley R."/>
            <person name="LaButti K."/>
            <person name="Andreopoulos B."/>
            <person name="Lipzen A."/>
            <person name="Chen C."/>
            <person name="Yan M."/>
            <person name="Daum C."/>
            <person name="Ng V."/>
            <person name="Clum A."/>
            <person name="Steindorff A."/>
            <person name="Ohm R.A."/>
            <person name="Martin F."/>
            <person name="Silar P."/>
            <person name="Natvig D.O."/>
            <person name="Lalanne C."/>
            <person name="Gautier V."/>
            <person name="Ament-Velasquez S.L."/>
            <person name="Kruys A."/>
            <person name="Hutchinson M.I."/>
            <person name="Powell A.J."/>
            <person name="Barry K."/>
            <person name="Miller A.N."/>
            <person name="Grigoriev I.V."/>
            <person name="Debuchy R."/>
            <person name="Gladieux P."/>
            <person name="Hiltunen Thoren M."/>
            <person name="Johannesson H."/>
        </authorList>
    </citation>
    <scope>NUCLEOTIDE SEQUENCE</scope>
    <source>
        <strain evidence="5">PSN293</strain>
    </source>
</reference>
<dbReference type="PANTHER" id="PTHR24304">
    <property type="entry name" value="CYTOCHROME P450 FAMILY 7"/>
    <property type="match status" value="1"/>
</dbReference>
<dbReference type="InterPro" id="IPR036396">
    <property type="entry name" value="Cyt_P450_sf"/>
</dbReference>
<dbReference type="Proteomes" id="UP001301769">
    <property type="component" value="Unassembled WGS sequence"/>
</dbReference>
<keyword evidence="2" id="KW-0349">Heme</keyword>
<comment type="caution">
    <text evidence="5">The sequence shown here is derived from an EMBL/GenBank/DDBJ whole genome shotgun (WGS) entry which is preliminary data.</text>
</comment>
<evidence type="ECO:0000256" key="4">
    <source>
        <dbReference type="ARBA" id="ARBA00023004"/>
    </source>
</evidence>
<sequence length="217" mass="24521">MELAQDVELQQAIREEVEFTYTVDPETGTRIIDGQKLVTFPRLQSVYTELMRMHVSMNVTREVVGTGVKLGGYEIPPGSLLQAPSEIPHYDESASGTEEHPACEFWAARHVKSVESEEIDSKTGKRKQVLQFDMMGRPSDWFPYGGGQGVCPGRYFAKQEIMLTLATFVSQLEVEFVEWVTMDGKKSDRPAQNDGKYAGAAGVPPDRDMKIRWKRIW</sequence>
<dbReference type="GO" id="GO:0020037">
    <property type="term" value="F:heme binding"/>
    <property type="evidence" value="ECO:0007669"/>
    <property type="project" value="InterPro"/>
</dbReference>
<protein>
    <submittedName>
        <fullName evidence="5">Cytochrome P450</fullName>
    </submittedName>
</protein>
<keyword evidence="6" id="KW-1185">Reference proteome</keyword>
<evidence type="ECO:0000313" key="6">
    <source>
        <dbReference type="Proteomes" id="UP001301769"/>
    </source>
</evidence>
<comment type="similarity">
    <text evidence="1">Belongs to the cytochrome P450 family.</text>
</comment>
<dbReference type="EMBL" id="MU858420">
    <property type="protein sequence ID" value="KAK4206408.1"/>
    <property type="molecule type" value="Genomic_DNA"/>
</dbReference>
<evidence type="ECO:0000256" key="1">
    <source>
        <dbReference type="ARBA" id="ARBA00010617"/>
    </source>
</evidence>
<evidence type="ECO:0000313" key="5">
    <source>
        <dbReference type="EMBL" id="KAK4206408.1"/>
    </source>
</evidence>
<keyword evidence="3" id="KW-0479">Metal-binding</keyword>
<accession>A0AAN7B0H9</accession>
<dbReference type="InterPro" id="IPR050529">
    <property type="entry name" value="CYP450_sterol_14alpha_dmase"/>
</dbReference>
<gene>
    <name evidence="5" type="ORF">QBC37DRAFT_445059</name>
</gene>
<dbReference type="Gene3D" id="1.10.630.10">
    <property type="entry name" value="Cytochrome P450"/>
    <property type="match status" value="1"/>
</dbReference>
<dbReference type="AlphaFoldDB" id="A0AAN7B0H9"/>